<dbReference type="SUPFAM" id="SSF55729">
    <property type="entry name" value="Acyl-CoA N-acyltransferases (Nat)"/>
    <property type="match status" value="1"/>
</dbReference>
<dbReference type="InterPro" id="IPR050832">
    <property type="entry name" value="Bact_Acetyltransf"/>
</dbReference>
<gene>
    <name evidence="4" type="ORF">D7S89_13565</name>
</gene>
<keyword evidence="2" id="KW-0012">Acyltransferase</keyword>
<dbReference type="OrthoDB" id="336415at2"/>
<name>A0A494XI90_9BURK</name>
<sequence>MTETTTIKTESLPEGLLLRPLRASDAEQYHALQEQPGLFAQANPHMPHRSLDDRRDWLARIGPPAIVLGAVVGETLVGTAELQPGRMRRAHTAVIGMSVHEAWQGRGIGKRLMVELIDIADNWLGLRRLELQVFVDNARAVGLYQRFGFEIEARQRGSVVRDGALVDMYLMARLRDAIPFGAPAR</sequence>
<protein>
    <submittedName>
        <fullName evidence="4">GNAT family N-acetyltransferase</fullName>
    </submittedName>
</protein>
<reference evidence="4 5" key="1">
    <citation type="submission" date="2018-10" db="EMBL/GenBank/DDBJ databases">
        <title>Paraburkholderia sp. 7MK8-2, isolated from soil.</title>
        <authorList>
            <person name="Gao Z.-H."/>
            <person name="Qiu L.-H."/>
        </authorList>
    </citation>
    <scope>NUCLEOTIDE SEQUENCE [LARGE SCALE GENOMIC DNA]</scope>
    <source>
        <strain evidence="4 5">7MK8-2</strain>
    </source>
</reference>
<dbReference type="EMBL" id="RBZV01000004">
    <property type="protein sequence ID" value="RKP48336.1"/>
    <property type="molecule type" value="Genomic_DNA"/>
</dbReference>
<evidence type="ECO:0000256" key="1">
    <source>
        <dbReference type="ARBA" id="ARBA00022679"/>
    </source>
</evidence>
<evidence type="ECO:0000259" key="3">
    <source>
        <dbReference type="PROSITE" id="PS51186"/>
    </source>
</evidence>
<dbReference type="InterPro" id="IPR000182">
    <property type="entry name" value="GNAT_dom"/>
</dbReference>
<evidence type="ECO:0000313" key="5">
    <source>
        <dbReference type="Proteomes" id="UP000280434"/>
    </source>
</evidence>
<proteinExistence type="predicted"/>
<dbReference type="Gene3D" id="3.40.630.30">
    <property type="match status" value="1"/>
</dbReference>
<dbReference type="PROSITE" id="PS51186">
    <property type="entry name" value="GNAT"/>
    <property type="match status" value="1"/>
</dbReference>
<dbReference type="CDD" id="cd04301">
    <property type="entry name" value="NAT_SF"/>
    <property type="match status" value="1"/>
</dbReference>
<keyword evidence="5" id="KW-1185">Reference proteome</keyword>
<dbReference type="RefSeq" id="WP_121278184.1">
    <property type="nucleotide sequence ID" value="NZ_RBZV01000004.1"/>
</dbReference>
<dbReference type="Proteomes" id="UP000280434">
    <property type="component" value="Unassembled WGS sequence"/>
</dbReference>
<keyword evidence="1 4" id="KW-0808">Transferase</keyword>
<accession>A0A494XI90</accession>
<dbReference type="AlphaFoldDB" id="A0A494XI90"/>
<comment type="caution">
    <text evidence="4">The sequence shown here is derived from an EMBL/GenBank/DDBJ whole genome shotgun (WGS) entry which is preliminary data.</text>
</comment>
<feature type="domain" description="N-acetyltransferase" evidence="3">
    <location>
        <begin position="16"/>
        <end position="176"/>
    </location>
</feature>
<dbReference type="InterPro" id="IPR016181">
    <property type="entry name" value="Acyl_CoA_acyltransferase"/>
</dbReference>
<evidence type="ECO:0000313" key="4">
    <source>
        <dbReference type="EMBL" id="RKP48336.1"/>
    </source>
</evidence>
<dbReference type="Pfam" id="PF00583">
    <property type="entry name" value="Acetyltransf_1"/>
    <property type="match status" value="1"/>
</dbReference>
<organism evidence="4 5">
    <name type="scientific">Trinickia fusca</name>
    <dbReference type="NCBI Taxonomy" id="2419777"/>
    <lineage>
        <taxon>Bacteria</taxon>
        <taxon>Pseudomonadati</taxon>
        <taxon>Pseudomonadota</taxon>
        <taxon>Betaproteobacteria</taxon>
        <taxon>Burkholderiales</taxon>
        <taxon>Burkholderiaceae</taxon>
        <taxon>Trinickia</taxon>
    </lineage>
</organism>
<evidence type="ECO:0000256" key="2">
    <source>
        <dbReference type="ARBA" id="ARBA00023315"/>
    </source>
</evidence>
<dbReference type="GO" id="GO:0016747">
    <property type="term" value="F:acyltransferase activity, transferring groups other than amino-acyl groups"/>
    <property type="evidence" value="ECO:0007669"/>
    <property type="project" value="InterPro"/>
</dbReference>
<dbReference type="PANTHER" id="PTHR43877">
    <property type="entry name" value="AMINOALKYLPHOSPHONATE N-ACETYLTRANSFERASE-RELATED-RELATED"/>
    <property type="match status" value="1"/>
</dbReference>